<feature type="chain" id="PRO_5039655376" evidence="2">
    <location>
        <begin position="19"/>
        <end position="388"/>
    </location>
</feature>
<reference evidence="5" key="2">
    <citation type="journal article" date="2021" name="PeerJ">
        <title>Extensive microbial diversity within the chicken gut microbiome revealed by metagenomics and culture.</title>
        <authorList>
            <person name="Gilroy R."/>
            <person name="Ravi A."/>
            <person name="Getino M."/>
            <person name="Pursley I."/>
            <person name="Horton D.L."/>
            <person name="Alikhan N.F."/>
            <person name="Baker D."/>
            <person name="Gharbi K."/>
            <person name="Hall N."/>
            <person name="Watson M."/>
            <person name="Adriaenssens E.M."/>
            <person name="Foster-Nyarko E."/>
            <person name="Jarju S."/>
            <person name="Secka A."/>
            <person name="Antonio M."/>
            <person name="Oren A."/>
            <person name="Chaudhuri R.R."/>
            <person name="La Ragione R."/>
            <person name="Hildebrand F."/>
            <person name="Pallen M.J."/>
        </authorList>
    </citation>
    <scope>NUCLEOTIDE SEQUENCE</scope>
    <source>
        <strain evidence="5">CHK158-818</strain>
    </source>
</reference>
<reference evidence="5" key="1">
    <citation type="submission" date="2020-10" db="EMBL/GenBank/DDBJ databases">
        <authorList>
            <person name="Gilroy R."/>
        </authorList>
    </citation>
    <scope>NUCLEOTIDE SEQUENCE</scope>
    <source>
        <strain evidence="5">CHK158-818</strain>
    </source>
</reference>
<dbReference type="PANTHER" id="PTHR22953">
    <property type="entry name" value="ACID PHOSPHATASE RELATED"/>
    <property type="match status" value="1"/>
</dbReference>
<accession>A0A9D1SD18</accession>
<evidence type="ECO:0000256" key="1">
    <source>
        <dbReference type="ARBA" id="ARBA00022729"/>
    </source>
</evidence>
<comment type="caution">
    <text evidence="5">The sequence shown here is derived from an EMBL/GenBank/DDBJ whole genome shotgun (WGS) entry which is preliminary data.</text>
</comment>
<feature type="domain" description="Purple acid phosphatase N-terminal" evidence="4">
    <location>
        <begin position="29"/>
        <end position="106"/>
    </location>
</feature>
<dbReference type="SUPFAM" id="SSF49363">
    <property type="entry name" value="Purple acid phosphatase, N-terminal domain"/>
    <property type="match status" value="1"/>
</dbReference>
<dbReference type="InterPro" id="IPR015914">
    <property type="entry name" value="PAPs_N"/>
</dbReference>
<evidence type="ECO:0000256" key="2">
    <source>
        <dbReference type="SAM" id="SignalP"/>
    </source>
</evidence>
<dbReference type="Proteomes" id="UP000824112">
    <property type="component" value="Unassembled WGS sequence"/>
</dbReference>
<dbReference type="GO" id="GO:0003993">
    <property type="term" value="F:acid phosphatase activity"/>
    <property type="evidence" value="ECO:0007669"/>
    <property type="project" value="InterPro"/>
</dbReference>
<sequence length="388" mass="43937">MKKALFSLICLIAVTAFGQKNFKIVYGPYLQMVGENEATILWVTSAKALSWVEVAPDDGNHFYAESRPKYFQTLFGKRTLGRLHTVRITGLAPGTTYRYRVCSKEVLDEQPYSIQYGKVAATDVYGRQPLKFTTLDGNKKSVRFSVVNDIHGDNALLKALTGDLRDRKADFIIFNGDMVSHMDSEQQIFEGFLNTGIELYASEIPFYYSRGNHETRGIFSSAFIQYFPTPTGLPYYAFKQGPVFFLVLDGGEDKPDDSFEYSETADFDRYRENQAQWVKQVVASDAFKQSPFKIAVIHIPPVKSSWHGPLHTKKTLVPLLNEAGIDLMLCAHLHQHFYLEKGEDGCNFPILINANTHVTHIDASEREMNVEVKDQQGTVVKRAVFQVK</sequence>
<proteinExistence type="predicted"/>
<evidence type="ECO:0000313" key="6">
    <source>
        <dbReference type="Proteomes" id="UP000824112"/>
    </source>
</evidence>
<dbReference type="PANTHER" id="PTHR22953:SF153">
    <property type="entry name" value="PURPLE ACID PHOSPHATASE"/>
    <property type="match status" value="1"/>
</dbReference>
<dbReference type="InterPro" id="IPR039331">
    <property type="entry name" value="PAPs-like"/>
</dbReference>
<gene>
    <name evidence="5" type="ORF">IAB03_04830</name>
</gene>
<dbReference type="Pfam" id="PF16656">
    <property type="entry name" value="Pur_ac_phosph_N"/>
    <property type="match status" value="1"/>
</dbReference>
<dbReference type="Gene3D" id="2.60.40.380">
    <property type="entry name" value="Purple acid phosphatase-like, N-terminal"/>
    <property type="match status" value="1"/>
</dbReference>
<dbReference type="SUPFAM" id="SSF56300">
    <property type="entry name" value="Metallo-dependent phosphatases"/>
    <property type="match status" value="1"/>
</dbReference>
<dbReference type="CDD" id="cd00063">
    <property type="entry name" value="FN3"/>
    <property type="match status" value="1"/>
</dbReference>
<protein>
    <submittedName>
        <fullName evidence="5">Metallophosphoesterase family protein</fullName>
    </submittedName>
</protein>
<organism evidence="5 6">
    <name type="scientific">Candidatus Gallibacteroides avistercoris</name>
    <dbReference type="NCBI Taxonomy" id="2840833"/>
    <lineage>
        <taxon>Bacteria</taxon>
        <taxon>Pseudomonadati</taxon>
        <taxon>Bacteroidota</taxon>
        <taxon>Bacteroidia</taxon>
        <taxon>Bacteroidales</taxon>
        <taxon>Bacteroidaceae</taxon>
        <taxon>Bacteroidaceae incertae sedis</taxon>
        <taxon>Candidatus Gallibacteroides</taxon>
    </lineage>
</organism>
<feature type="domain" description="Calcineurin-like phosphoesterase" evidence="3">
    <location>
        <begin position="143"/>
        <end position="335"/>
    </location>
</feature>
<dbReference type="Gene3D" id="3.60.21.10">
    <property type="match status" value="1"/>
</dbReference>
<dbReference type="InterPro" id="IPR003961">
    <property type="entry name" value="FN3_dom"/>
</dbReference>
<dbReference type="InterPro" id="IPR029052">
    <property type="entry name" value="Metallo-depent_PP-like"/>
</dbReference>
<dbReference type="Pfam" id="PF00149">
    <property type="entry name" value="Metallophos"/>
    <property type="match status" value="1"/>
</dbReference>
<dbReference type="EMBL" id="DVNA01000111">
    <property type="protein sequence ID" value="HIU55118.1"/>
    <property type="molecule type" value="Genomic_DNA"/>
</dbReference>
<keyword evidence="1 2" id="KW-0732">Signal</keyword>
<dbReference type="InterPro" id="IPR008963">
    <property type="entry name" value="Purple_acid_Pase-like_N"/>
</dbReference>
<evidence type="ECO:0000259" key="3">
    <source>
        <dbReference type="Pfam" id="PF00149"/>
    </source>
</evidence>
<dbReference type="GO" id="GO:0046872">
    <property type="term" value="F:metal ion binding"/>
    <property type="evidence" value="ECO:0007669"/>
    <property type="project" value="InterPro"/>
</dbReference>
<feature type="signal peptide" evidence="2">
    <location>
        <begin position="1"/>
        <end position="18"/>
    </location>
</feature>
<dbReference type="AlphaFoldDB" id="A0A9D1SD18"/>
<name>A0A9D1SD18_9BACT</name>
<dbReference type="InterPro" id="IPR004843">
    <property type="entry name" value="Calcineurin-like_PHP"/>
</dbReference>
<evidence type="ECO:0000313" key="5">
    <source>
        <dbReference type="EMBL" id="HIU55118.1"/>
    </source>
</evidence>
<evidence type="ECO:0000259" key="4">
    <source>
        <dbReference type="Pfam" id="PF16656"/>
    </source>
</evidence>